<evidence type="ECO:0000256" key="17">
    <source>
        <dbReference type="ARBA" id="ARBA00049987"/>
    </source>
</evidence>
<dbReference type="InterPro" id="IPR001849">
    <property type="entry name" value="PH_domain"/>
</dbReference>
<evidence type="ECO:0000256" key="23">
    <source>
        <dbReference type="SAM" id="Phobius"/>
    </source>
</evidence>
<evidence type="ECO:0000256" key="22">
    <source>
        <dbReference type="SAM" id="MobiDB-lite"/>
    </source>
</evidence>
<dbReference type="GO" id="GO:0005085">
    <property type="term" value="F:guanyl-nucleotide exchange factor activity"/>
    <property type="evidence" value="ECO:0007669"/>
    <property type="project" value="UniProtKB-KW"/>
</dbReference>
<sequence>MRRVDEIMQQEIRPLVAVDIIEQLHRQFAILSGGRGKDGAPIITFPEFVGFKHIPDEDFLNVMTYLTSVPSVEAASIGFVIVIDRRRDKWSSIKASLTRIAVAFPGNLQLIFILRPSRFIQRTFTDIGIKYYRDEFKMKVPIVMLNSISDLHDYIDKSQLTADLGGTLEYCHSQWINHRTAIENFALALKTTAQMLQTFGACLATTELPRSIPSTEDLLMSHMRQRNKLQDELKLLGKQGATLLSCMQESATKSPTSKLSLNEVENVTTMERLLVQLDETEKAFSQFWSEHHLKLNQYLQLQHFEHSFCEVKLALDNLLAEQAEFSDFGDSVMHVEQLLKEHKKLEGEGQESLEKAQLLAVIGDQLIQSHHYAVDSIRPRCAELRHLCDDFINENKKKHDILEKSLELHRRLDKVSQWCEAGVYLLASQAVDKCQSREGVDIALNDIETFLGTAKEYQLPSSKDFYNQYELMLTVDIKAKAQKVLQKLSDVQEIFHKRQMSLMKLAARQTRPVQPVAPHPESSPKWVSPKISQPSTLVPQQKTSEEPYTETDLNSEEKEDDETKSEVKNEEILESSHDADNPEPEQPDSSKNLSPSRHIIRDLLETEETYIKEIKDIIDGYIIPMDFIWLKHLIPDVLRNNKEFLFGNIRELYEFHNRTFLKELEKCTENPELLAHCFLKRKEDLQIYFKYHKNLPRARAIWQECQDCTYFGVCQRQLGHSLPLFKCLREPSQRLIKYQMLLKELLDFESPEDLEMDPSHLEGGSAKNGPKRTKDSAFLADLQQALAMMEDLIKSCELAMDLAAVTGCPDDIGKFGKLLMHGSFNVWTVHKDRYKMKDLIRFKPSQRQIYLFEWGIVFCKIQMEPSDQGLSPHYSFKKSMKLMTLSIRQLGRGSNRKFEIANQNELEKYILQAASKEIRDCWFSEISKLLMKQQNNIKDVCEDEDNGRQISPKCCSSREFVSMETSVNCEGAEDLEKENSVLSLSGLFQLDNSYETSKSGREKGESIRGQKECCQKEDTKLGTVLQVIWYYDSHMKANVFPEITGYSSPTTVQATVKPSLLQPTNHVPCNTAAAKSTDGHVTSQTVAKTSSPETLTTNTTIEVLVTTSPVTTQSTLPTTPTTHTLVTTLATPSKSHVTFPVTEAKAGLSIGPSSPPVTINPAAHTTGNRPSTASHTTGKTTQLSNQTTLPATLSTSPHNITTSQKPTQPTHTPGPTTAANNTTHTASPATIAPRPTLAPQPLSPKTGLYQVLNGSKLCIKAEMGIQLTVQDSVSVFSPQKYFNIDPNATQASGNCGSRKSNLLLNFQGGFVNLTFIKDENSYYISEVEAYLTVSNPAKVYQGMKYAMMMFETVVGHSFKCVSEQSIQLSNHLQLKTVNVQLQAFDFEDDRFGNVDECSSDYTIVLPVIAAIVVGLLAVGLIVYAIRLRREYSGYQRI</sequence>
<evidence type="ECO:0000256" key="6">
    <source>
        <dbReference type="ARBA" id="ARBA00022692"/>
    </source>
</evidence>
<keyword evidence="14" id="KW-0325">Glycoprotein</keyword>
<accession>A0A836AJV1</accession>
<dbReference type="Pfam" id="PF00621">
    <property type="entry name" value="RhoGEF"/>
    <property type="match status" value="1"/>
</dbReference>
<comment type="similarity">
    <text evidence="21">Belongs to the LAMP family.</text>
</comment>
<dbReference type="SMART" id="SM00516">
    <property type="entry name" value="SEC14"/>
    <property type="match status" value="1"/>
</dbReference>
<dbReference type="InterPro" id="IPR018159">
    <property type="entry name" value="Spectrin/alpha-actinin"/>
</dbReference>
<dbReference type="Gene3D" id="1.20.900.10">
    <property type="entry name" value="Dbl homology (DH) domain"/>
    <property type="match status" value="1"/>
</dbReference>
<feature type="region of interest" description="Disordered" evidence="22">
    <location>
        <begin position="1146"/>
        <end position="1242"/>
    </location>
</feature>
<feature type="compositionally biased region" description="Acidic residues" evidence="22">
    <location>
        <begin position="547"/>
        <end position="563"/>
    </location>
</feature>
<dbReference type="CDD" id="cd00170">
    <property type="entry name" value="SEC14"/>
    <property type="match status" value="1"/>
</dbReference>
<gene>
    <name evidence="27" type="ORF">JEQ12_001559</name>
</gene>
<evidence type="ECO:0000256" key="5">
    <source>
        <dbReference type="ARBA" id="ARBA00022658"/>
    </source>
</evidence>
<dbReference type="SMART" id="SM00233">
    <property type="entry name" value="PH"/>
    <property type="match status" value="1"/>
</dbReference>
<dbReference type="GO" id="GO:0031901">
    <property type="term" value="C:early endosome membrane"/>
    <property type="evidence" value="ECO:0007669"/>
    <property type="project" value="UniProtKB-SubCell"/>
</dbReference>
<evidence type="ECO:0000259" key="24">
    <source>
        <dbReference type="PROSITE" id="PS50003"/>
    </source>
</evidence>
<dbReference type="CDD" id="cd00176">
    <property type="entry name" value="SPEC"/>
    <property type="match status" value="1"/>
</dbReference>
<evidence type="ECO:0000256" key="19">
    <source>
        <dbReference type="ARBA" id="ARBA00063533"/>
    </source>
</evidence>
<evidence type="ECO:0000256" key="18">
    <source>
        <dbReference type="ARBA" id="ARBA00060358"/>
    </source>
</evidence>
<evidence type="ECO:0000256" key="15">
    <source>
        <dbReference type="ARBA" id="ARBA00023228"/>
    </source>
</evidence>
<keyword evidence="5" id="KW-0344">Guanine-nucleotide releasing factor</keyword>
<dbReference type="SUPFAM" id="SSF46966">
    <property type="entry name" value="Spectrin repeat"/>
    <property type="match status" value="1"/>
</dbReference>
<comment type="subunit">
    <text evidence="19">Monomer. Interacts with FURIN.</text>
</comment>
<dbReference type="InterPro" id="IPR056466">
    <property type="entry name" value="Spectrin_DBS"/>
</dbReference>
<feature type="compositionally biased region" description="Polar residues" evidence="22">
    <location>
        <begin position="530"/>
        <end position="542"/>
    </location>
</feature>
<evidence type="ECO:0000256" key="16">
    <source>
        <dbReference type="ARBA" id="ARBA00023329"/>
    </source>
</evidence>
<dbReference type="SMART" id="SM00150">
    <property type="entry name" value="SPEC"/>
    <property type="match status" value="1"/>
</dbReference>
<feature type="disulfide bond" evidence="21">
    <location>
        <begin position="1360"/>
        <end position="1397"/>
    </location>
</feature>
<comment type="caution">
    <text evidence="27">The sequence shown here is derived from an EMBL/GenBank/DDBJ whole genome shotgun (WGS) entry which is preliminary data.</text>
</comment>
<evidence type="ECO:0000313" key="27">
    <source>
        <dbReference type="EMBL" id="KAG5215983.1"/>
    </source>
</evidence>
<dbReference type="EMBL" id="JAEMGP010000001">
    <property type="protein sequence ID" value="KAG5215983.1"/>
    <property type="molecule type" value="Genomic_DNA"/>
</dbReference>
<dbReference type="InterPro" id="IPR011993">
    <property type="entry name" value="PH-like_dom_sf"/>
</dbReference>
<keyword evidence="6 21" id="KW-0812">Transmembrane</keyword>
<dbReference type="Pfam" id="PF13716">
    <property type="entry name" value="CRAL_TRIO_2"/>
    <property type="match status" value="1"/>
</dbReference>
<feature type="domain" description="DH" evidence="25">
    <location>
        <begin position="595"/>
        <end position="799"/>
    </location>
</feature>
<keyword evidence="9" id="KW-0391">Immunity</keyword>
<comment type="subcellular location">
    <subcellularLocation>
        <location evidence="2">Cell surface</location>
    </subcellularLocation>
    <subcellularLocation>
        <location evidence="4">Cytoplasmic vesicle membrane</location>
        <topology evidence="4">Single-pass type I membrane protein</topology>
    </subcellularLocation>
    <subcellularLocation>
        <location evidence="1">Early endosome membrane</location>
        <topology evidence="1">Single-pass type I membrane protein</topology>
    </subcellularLocation>
    <subcellularLocation>
        <location evidence="3 21">Lysosome membrane</location>
        <topology evidence="3 21">Single-pass type I membrane protein</topology>
    </subcellularLocation>
</comment>
<dbReference type="InterPro" id="IPR000219">
    <property type="entry name" value="DH_dom"/>
</dbReference>
<dbReference type="PANTHER" id="PTHR22826">
    <property type="entry name" value="RHO GUANINE EXCHANGE FACTOR-RELATED"/>
    <property type="match status" value="1"/>
</dbReference>
<dbReference type="PROSITE" id="PS50010">
    <property type="entry name" value="DH_2"/>
    <property type="match status" value="1"/>
</dbReference>
<feature type="compositionally biased region" description="Polar residues" evidence="22">
    <location>
        <begin position="1163"/>
        <end position="1205"/>
    </location>
</feature>
<dbReference type="InterPro" id="IPR002000">
    <property type="entry name" value="Lysosome-assoc_membr_glycop"/>
</dbReference>
<feature type="region of interest" description="Disordered" evidence="22">
    <location>
        <begin position="753"/>
        <end position="772"/>
    </location>
</feature>
<dbReference type="InterPro" id="IPR055251">
    <property type="entry name" value="SOS1_NGEF_PH"/>
</dbReference>
<proteinExistence type="inferred from homology"/>
<feature type="domain" description="PH" evidence="24">
    <location>
        <begin position="811"/>
        <end position="931"/>
    </location>
</feature>
<dbReference type="Pfam" id="PF23289">
    <property type="entry name" value="Spectrin_5"/>
    <property type="match status" value="1"/>
</dbReference>
<dbReference type="PROSITE" id="PS50191">
    <property type="entry name" value="CRAL_TRIO"/>
    <property type="match status" value="1"/>
</dbReference>
<feature type="transmembrane region" description="Helical" evidence="23">
    <location>
        <begin position="1403"/>
        <end position="1425"/>
    </location>
</feature>
<dbReference type="Proteomes" id="UP000664991">
    <property type="component" value="Unassembled WGS sequence"/>
</dbReference>
<comment type="caution">
    <text evidence="21">Lacks conserved residue(s) required for the propagation of feature annotation.</text>
</comment>
<evidence type="ECO:0000256" key="2">
    <source>
        <dbReference type="ARBA" id="ARBA00004241"/>
    </source>
</evidence>
<dbReference type="InterPro" id="IPR001251">
    <property type="entry name" value="CRAL-TRIO_dom"/>
</dbReference>
<dbReference type="GO" id="GO:0009986">
    <property type="term" value="C:cell surface"/>
    <property type="evidence" value="ECO:0007669"/>
    <property type="project" value="UniProtKB-SubCell"/>
</dbReference>
<dbReference type="Gene3D" id="1.20.58.60">
    <property type="match status" value="1"/>
</dbReference>
<comment type="function">
    <text evidence="18">Lysosomal membrane glycoprotein which plays a role in the unfolded protein response (UPR) that contributes to protein degradation and cell survival during proteasomal dysfunction. Plays a role in the process of fusion of the lysosome with the autophagosome, thereby modulating the autophagic process. Promotes hepatocellular lipogenesis through activation of the PI3K/Akt pathway. May also play a role in dendritic cell function and in adaptive immunity.</text>
</comment>
<evidence type="ECO:0000256" key="3">
    <source>
        <dbReference type="ARBA" id="ARBA00004352"/>
    </source>
</evidence>
<dbReference type="SUPFAM" id="SSF48065">
    <property type="entry name" value="DBL homology domain (DH-domain)"/>
    <property type="match status" value="1"/>
</dbReference>
<evidence type="ECO:0000256" key="1">
    <source>
        <dbReference type="ARBA" id="ARBA00004158"/>
    </source>
</evidence>
<evidence type="ECO:0000256" key="13">
    <source>
        <dbReference type="ARBA" id="ARBA00023157"/>
    </source>
</evidence>
<dbReference type="PANTHER" id="PTHR22826:SF201">
    <property type="entry name" value="GUANINE NUCLEOTIDE EXCHANGE FACTOR MCF2L2-RELATED"/>
    <property type="match status" value="1"/>
</dbReference>
<evidence type="ECO:0000256" key="14">
    <source>
        <dbReference type="ARBA" id="ARBA00023180"/>
    </source>
</evidence>
<dbReference type="Gene3D" id="2.40.160.110">
    <property type="match status" value="1"/>
</dbReference>
<evidence type="ECO:0000256" key="10">
    <source>
        <dbReference type="ARBA" id="ARBA00022989"/>
    </source>
</evidence>
<evidence type="ECO:0000259" key="25">
    <source>
        <dbReference type="PROSITE" id="PS50010"/>
    </source>
</evidence>
<evidence type="ECO:0000256" key="9">
    <source>
        <dbReference type="ARBA" id="ARBA00022859"/>
    </source>
</evidence>
<evidence type="ECO:0000259" key="26">
    <source>
        <dbReference type="PROSITE" id="PS50191"/>
    </source>
</evidence>
<feature type="region of interest" description="Disordered" evidence="22">
    <location>
        <begin position="507"/>
        <end position="596"/>
    </location>
</feature>
<dbReference type="PROSITE" id="PS50003">
    <property type="entry name" value="PH_DOMAIN"/>
    <property type="match status" value="1"/>
</dbReference>
<protein>
    <recommendedName>
        <fullName evidence="20">Lysosome-associated membrane glycoprotein 3</fullName>
    </recommendedName>
</protein>
<dbReference type="InterPro" id="IPR036865">
    <property type="entry name" value="CRAL-TRIO_dom_sf"/>
</dbReference>
<evidence type="ECO:0000256" key="11">
    <source>
        <dbReference type="ARBA" id="ARBA00023130"/>
    </source>
</evidence>
<comment type="similarity">
    <text evidence="17">Belongs to the MCF2 family.</text>
</comment>
<keyword evidence="10 23" id="KW-1133">Transmembrane helix</keyword>
<evidence type="ECO:0000256" key="4">
    <source>
        <dbReference type="ARBA" id="ARBA00004358"/>
    </source>
</evidence>
<dbReference type="InterPro" id="IPR048528">
    <property type="entry name" value="Lamp2-like_luminal"/>
</dbReference>
<dbReference type="FunFam" id="2.40.160.110:FF:000006">
    <property type="entry name" value="Lysosome-associated membrane glycoprotein 3"/>
    <property type="match status" value="1"/>
</dbReference>
<evidence type="ECO:0000256" key="20">
    <source>
        <dbReference type="ARBA" id="ARBA00074382"/>
    </source>
</evidence>
<dbReference type="SMART" id="SM00325">
    <property type="entry name" value="RhoGEF"/>
    <property type="match status" value="1"/>
</dbReference>
<dbReference type="SUPFAM" id="SSF50729">
    <property type="entry name" value="PH domain-like"/>
    <property type="match status" value="1"/>
</dbReference>
<keyword evidence="7" id="KW-0732">Signal</keyword>
<reference evidence="27 28" key="1">
    <citation type="submission" date="2020-12" db="EMBL/GenBank/DDBJ databases">
        <title>De novo assembly of Tibetan sheep genome.</title>
        <authorList>
            <person name="Li X."/>
        </authorList>
    </citation>
    <scope>NUCLEOTIDE SEQUENCE [LARGE SCALE GENOMIC DNA]</scope>
    <source>
        <tissue evidence="27">Heart</tissue>
    </source>
</reference>
<evidence type="ECO:0000256" key="21">
    <source>
        <dbReference type="PROSITE-ProRule" id="PRU00740"/>
    </source>
</evidence>
<dbReference type="GO" id="GO:0002250">
    <property type="term" value="P:adaptive immune response"/>
    <property type="evidence" value="ECO:0007669"/>
    <property type="project" value="UniProtKB-KW"/>
</dbReference>
<keyword evidence="12 21" id="KW-0472">Membrane</keyword>
<keyword evidence="13 21" id="KW-1015">Disulfide bond</keyword>
<keyword evidence="8" id="KW-0967">Endosome</keyword>
<dbReference type="Gene3D" id="2.30.29.30">
    <property type="entry name" value="Pleckstrin-homology domain (PH domain)/Phosphotyrosine-binding domain (PTB)"/>
    <property type="match status" value="1"/>
</dbReference>
<evidence type="ECO:0000256" key="12">
    <source>
        <dbReference type="ARBA" id="ARBA00023136"/>
    </source>
</evidence>
<dbReference type="Pfam" id="PF01299">
    <property type="entry name" value="Lamp2-like_luminal"/>
    <property type="match status" value="1"/>
</dbReference>
<keyword evidence="11" id="KW-1064">Adaptive immunity</keyword>
<name>A0A836AJV1_SHEEP</name>
<feature type="compositionally biased region" description="Low complexity" evidence="22">
    <location>
        <begin position="1206"/>
        <end position="1230"/>
    </location>
</feature>
<evidence type="ECO:0000256" key="8">
    <source>
        <dbReference type="ARBA" id="ARBA00022753"/>
    </source>
</evidence>
<feature type="compositionally biased region" description="Basic and acidic residues" evidence="22">
    <location>
        <begin position="564"/>
        <end position="580"/>
    </location>
</feature>
<keyword evidence="15 21" id="KW-0458">Lysosome</keyword>
<feature type="domain" description="CRAL-TRIO" evidence="26">
    <location>
        <begin position="1"/>
        <end position="172"/>
    </location>
</feature>
<evidence type="ECO:0000313" key="28">
    <source>
        <dbReference type="Proteomes" id="UP000664991"/>
    </source>
</evidence>
<dbReference type="InterPro" id="IPR051336">
    <property type="entry name" value="RhoGEF_Guanine_NuclExch_SF"/>
</dbReference>
<keyword evidence="16" id="KW-0968">Cytoplasmic vesicle</keyword>
<dbReference type="GO" id="GO:0005765">
    <property type="term" value="C:lysosomal membrane"/>
    <property type="evidence" value="ECO:0007669"/>
    <property type="project" value="UniProtKB-SubCell"/>
</dbReference>
<dbReference type="SUPFAM" id="SSF52087">
    <property type="entry name" value="CRAL/TRIO domain"/>
    <property type="match status" value="1"/>
</dbReference>
<dbReference type="PRINTS" id="PR00336">
    <property type="entry name" value="LYSASSOCTDMP"/>
</dbReference>
<dbReference type="InterPro" id="IPR035899">
    <property type="entry name" value="DBL_dom_sf"/>
</dbReference>
<dbReference type="Pfam" id="PF22697">
    <property type="entry name" value="SOS1_NGEF_PH"/>
    <property type="match status" value="1"/>
</dbReference>
<evidence type="ECO:0000256" key="7">
    <source>
        <dbReference type="ARBA" id="ARBA00022729"/>
    </source>
</evidence>
<dbReference type="PROSITE" id="PS51407">
    <property type="entry name" value="LAMP_3"/>
    <property type="match status" value="1"/>
</dbReference>
<organism evidence="27 28">
    <name type="scientific">Ovis aries</name>
    <name type="common">Sheep</name>
    <dbReference type="NCBI Taxonomy" id="9940"/>
    <lineage>
        <taxon>Eukaryota</taxon>
        <taxon>Metazoa</taxon>
        <taxon>Chordata</taxon>
        <taxon>Craniata</taxon>
        <taxon>Vertebrata</taxon>
        <taxon>Euteleostomi</taxon>
        <taxon>Mammalia</taxon>
        <taxon>Eutheria</taxon>
        <taxon>Laurasiatheria</taxon>
        <taxon>Artiodactyla</taxon>
        <taxon>Ruminantia</taxon>
        <taxon>Pecora</taxon>
        <taxon>Bovidae</taxon>
        <taxon>Caprinae</taxon>
        <taxon>Ovis</taxon>
    </lineage>
</organism>
<dbReference type="CDD" id="cd00160">
    <property type="entry name" value="RhoGEF"/>
    <property type="match status" value="1"/>
</dbReference>